<organism evidence="2 3">
    <name type="scientific">Streptomyces albus (strain ATCC 21838 / DSM 41398 / FERM P-419 / JCM 4703 / NBRC 107858)</name>
    <dbReference type="NCBI Taxonomy" id="1081613"/>
    <lineage>
        <taxon>Bacteria</taxon>
        <taxon>Bacillati</taxon>
        <taxon>Actinomycetota</taxon>
        <taxon>Actinomycetes</taxon>
        <taxon>Kitasatosporales</taxon>
        <taxon>Streptomycetaceae</taxon>
        <taxon>Streptomyces</taxon>
    </lineage>
</organism>
<sequence>MMLAGSSSGASAITWAQVATMSGATKKPVRGAARAVRGIRGRRRNRGAPTPGFPDGAAARLGLLPLQRDLEGGLRAGFSDGGDQGPGLQRHVAAEFPRHLAGLAVAGMPSVKSQGYVA</sequence>
<reference evidence="2 3" key="1">
    <citation type="submission" date="2015-01" db="EMBL/GenBank/DDBJ databases">
        <title>Enhanced salinomycin production by adjusting the supply of polyketide extender units in Streptomyce albus DSM 41398.</title>
        <authorList>
            <person name="Lu C."/>
        </authorList>
    </citation>
    <scope>NUCLEOTIDE SEQUENCE [LARGE SCALE GENOMIC DNA]</scope>
    <source>
        <strain evidence="3">ATCC 21838 / DSM 41398 / FERM P-419 / JCM 4703 / NBRC 107858</strain>
    </source>
</reference>
<gene>
    <name evidence="2" type="ORF">SLNWT_4873</name>
</gene>
<dbReference type="AlphaFoldDB" id="A0A0B5EU47"/>
<dbReference type="EMBL" id="CP010519">
    <property type="protein sequence ID" value="AJE85249.1"/>
    <property type="molecule type" value="Genomic_DNA"/>
</dbReference>
<dbReference type="Proteomes" id="UP000031523">
    <property type="component" value="Chromosome"/>
</dbReference>
<evidence type="ECO:0000256" key="1">
    <source>
        <dbReference type="SAM" id="MobiDB-lite"/>
    </source>
</evidence>
<keyword evidence="3" id="KW-1185">Reference proteome</keyword>
<accession>A0A0B5EU47</accession>
<feature type="region of interest" description="Disordered" evidence="1">
    <location>
        <begin position="24"/>
        <end position="56"/>
    </location>
</feature>
<dbReference type="KEGG" id="sals:SLNWT_4873"/>
<evidence type="ECO:0000313" key="3">
    <source>
        <dbReference type="Proteomes" id="UP000031523"/>
    </source>
</evidence>
<proteinExistence type="predicted"/>
<feature type="compositionally biased region" description="Basic residues" evidence="1">
    <location>
        <begin position="37"/>
        <end position="46"/>
    </location>
</feature>
<name>A0A0B5EU47_STRA4</name>
<protein>
    <submittedName>
        <fullName evidence="2">Uncharacterized protein</fullName>
    </submittedName>
</protein>
<evidence type="ECO:0000313" key="2">
    <source>
        <dbReference type="EMBL" id="AJE85249.1"/>
    </source>
</evidence>